<dbReference type="PANTHER" id="PTHR12147:SF26">
    <property type="entry name" value="PEPTIDASE M28 DOMAIN-CONTAINING PROTEIN"/>
    <property type="match status" value="1"/>
</dbReference>
<dbReference type="InterPro" id="IPR045175">
    <property type="entry name" value="M28_fam"/>
</dbReference>
<keyword evidence="3" id="KW-1185">Reference proteome</keyword>
<dbReference type="GO" id="GO:0008235">
    <property type="term" value="F:metalloexopeptidase activity"/>
    <property type="evidence" value="ECO:0007669"/>
    <property type="project" value="InterPro"/>
</dbReference>
<dbReference type="Pfam" id="PF04389">
    <property type="entry name" value="Peptidase_M28"/>
    <property type="match status" value="1"/>
</dbReference>
<evidence type="ECO:0000313" key="2">
    <source>
        <dbReference type="EMBL" id="QHL87698.1"/>
    </source>
</evidence>
<name>A0A6P1P075_9BACT</name>
<evidence type="ECO:0000313" key="3">
    <source>
        <dbReference type="Proteomes" id="UP000464214"/>
    </source>
</evidence>
<reference evidence="2 3" key="1">
    <citation type="submission" date="2020-01" db="EMBL/GenBank/DDBJ databases">
        <authorList>
            <person name="Kim M."/>
        </authorList>
    </citation>
    <scope>NUCLEOTIDE SEQUENCE [LARGE SCALE GENOMIC DNA]</scope>
    <source>
        <strain evidence="2 3">BT10</strain>
    </source>
</reference>
<dbReference type="Proteomes" id="UP000464214">
    <property type="component" value="Chromosome"/>
</dbReference>
<proteinExistence type="predicted"/>
<dbReference type="AlphaFoldDB" id="A0A6P1P075"/>
<dbReference type="Gene3D" id="3.50.30.30">
    <property type="match status" value="1"/>
</dbReference>
<feature type="domain" description="Peptidase M28" evidence="1">
    <location>
        <begin position="221"/>
        <end position="414"/>
    </location>
</feature>
<dbReference type="PANTHER" id="PTHR12147">
    <property type="entry name" value="METALLOPEPTIDASE M28 FAMILY MEMBER"/>
    <property type="match status" value="1"/>
</dbReference>
<dbReference type="Gene3D" id="3.40.630.10">
    <property type="entry name" value="Zn peptidases"/>
    <property type="match status" value="1"/>
</dbReference>
<dbReference type="EMBL" id="CP047897">
    <property type="protein sequence ID" value="QHL87698.1"/>
    <property type="molecule type" value="Genomic_DNA"/>
</dbReference>
<accession>A0A6P1P075</accession>
<organism evidence="2 3">
    <name type="scientific">Nibribacter ruber</name>
    <dbReference type="NCBI Taxonomy" id="2698458"/>
    <lineage>
        <taxon>Bacteria</taxon>
        <taxon>Pseudomonadati</taxon>
        <taxon>Bacteroidota</taxon>
        <taxon>Cytophagia</taxon>
        <taxon>Cytophagales</taxon>
        <taxon>Hymenobacteraceae</taxon>
        <taxon>Nibribacter</taxon>
    </lineage>
</organism>
<dbReference type="GO" id="GO:0006508">
    <property type="term" value="P:proteolysis"/>
    <property type="evidence" value="ECO:0007669"/>
    <property type="project" value="InterPro"/>
</dbReference>
<sequence length="421" mass="46832">MNRILYVLLALITLPALGQEMQRVRQTIAHLASPELHGRGYAFKGDSLAAHYLQQQYTSLGLQPFAGSYLQHFTLPVNILDNQLSLKIDGKALTPGVDFLAHAASAAGQGKGFVYRIDTLLLKDPDEAQTFLGQNLRKQVLVVRQRHFQDLMNLPEPFKKQLQKAAAVIVLQTGPKVMATVRSFQYPVPVLEVLEKSWPAQAKQIEFAVDAHLEKNYRSQNVIGFVPGTSKPDSFLVVTAHYDHVGRIGKDVLFPGAHDNASGTAMLLELARHYAQPQNRLPYSVAFMAFAAEEAGLVGSEYYTEHPLFPLANIKMLLNLDLMSTGEEGMMVVNGSVYPQQFSLLQQLNQQHQFLPALKVRGKASNSDHYFFSKKGVPSFFFYTLGGTTTEYHHPKDTAGTLPLTKFKEVMGLIQAFFKAL</sequence>
<protein>
    <submittedName>
        <fullName evidence="2">M28 family peptidase</fullName>
    </submittedName>
</protein>
<gene>
    <name evidence="2" type="ORF">GU926_09705</name>
</gene>
<dbReference type="KEGG" id="nib:GU926_09705"/>
<dbReference type="SUPFAM" id="SSF53187">
    <property type="entry name" value="Zn-dependent exopeptidases"/>
    <property type="match status" value="1"/>
</dbReference>
<evidence type="ECO:0000259" key="1">
    <source>
        <dbReference type="Pfam" id="PF04389"/>
    </source>
</evidence>
<dbReference type="InterPro" id="IPR007484">
    <property type="entry name" value="Peptidase_M28"/>
</dbReference>
<dbReference type="RefSeq" id="WP_160691346.1">
    <property type="nucleotide sequence ID" value="NZ_CP047897.1"/>
</dbReference>